<dbReference type="GO" id="GO:0016887">
    <property type="term" value="F:ATP hydrolysis activity"/>
    <property type="evidence" value="ECO:0007669"/>
    <property type="project" value="InterPro"/>
</dbReference>
<protein>
    <submittedName>
        <fullName evidence="7">Multiple sugar transport system ATP-binding protein</fullName>
    </submittedName>
</protein>
<dbReference type="Proteomes" id="UP000184485">
    <property type="component" value="Unassembled WGS sequence"/>
</dbReference>
<organism evidence="7 8">
    <name type="scientific">Kaistia soli DSM 19436</name>
    <dbReference type="NCBI Taxonomy" id="1122133"/>
    <lineage>
        <taxon>Bacteria</taxon>
        <taxon>Pseudomonadati</taxon>
        <taxon>Pseudomonadota</taxon>
        <taxon>Alphaproteobacteria</taxon>
        <taxon>Hyphomicrobiales</taxon>
        <taxon>Kaistiaceae</taxon>
        <taxon>Kaistia</taxon>
    </lineage>
</organism>
<evidence type="ECO:0000256" key="2">
    <source>
        <dbReference type="ARBA" id="ARBA00005417"/>
    </source>
</evidence>
<dbReference type="Gene3D" id="3.40.50.300">
    <property type="entry name" value="P-loop containing nucleotide triphosphate hydrolases"/>
    <property type="match status" value="1"/>
</dbReference>
<proteinExistence type="inferred from homology"/>
<dbReference type="InterPro" id="IPR017871">
    <property type="entry name" value="ABC_transporter-like_CS"/>
</dbReference>
<feature type="domain" description="ABC transporter" evidence="6">
    <location>
        <begin position="4"/>
        <end position="234"/>
    </location>
</feature>
<keyword evidence="7" id="KW-0762">Sugar transport</keyword>
<comment type="subcellular location">
    <subcellularLocation>
        <location evidence="1">Cell inner membrane</location>
        <topology evidence="1">Peripheral membrane protein</topology>
    </subcellularLocation>
</comment>
<gene>
    <name evidence="7" type="ORF">SAMN02745157_1858</name>
</gene>
<dbReference type="InterPro" id="IPR003439">
    <property type="entry name" value="ABC_transporter-like_ATP-bd"/>
</dbReference>
<evidence type="ECO:0000256" key="4">
    <source>
        <dbReference type="ARBA" id="ARBA00022741"/>
    </source>
</evidence>
<reference evidence="7 8" key="1">
    <citation type="submission" date="2016-11" db="EMBL/GenBank/DDBJ databases">
        <authorList>
            <person name="Jaros S."/>
            <person name="Januszkiewicz K."/>
            <person name="Wedrychowicz H."/>
        </authorList>
    </citation>
    <scope>NUCLEOTIDE SEQUENCE [LARGE SCALE GENOMIC DNA]</scope>
    <source>
        <strain evidence="7 8">DSM 19436</strain>
    </source>
</reference>
<evidence type="ECO:0000256" key="5">
    <source>
        <dbReference type="ARBA" id="ARBA00022840"/>
    </source>
</evidence>
<dbReference type="GO" id="GO:0055052">
    <property type="term" value="C:ATP-binding cassette (ABC) transporter complex, substrate-binding subunit-containing"/>
    <property type="evidence" value="ECO:0007669"/>
    <property type="project" value="TreeGrafter"/>
</dbReference>
<dbReference type="Pfam" id="PF00005">
    <property type="entry name" value="ABC_tran"/>
    <property type="match status" value="1"/>
</dbReference>
<dbReference type="OrthoDB" id="8280155at2"/>
<dbReference type="EMBL" id="FQUP01000001">
    <property type="protein sequence ID" value="SHF19014.1"/>
    <property type="molecule type" value="Genomic_DNA"/>
</dbReference>
<accession>A0A1M4ZLY4</accession>
<dbReference type="NCBIfam" id="NF008653">
    <property type="entry name" value="PRK11650.1"/>
    <property type="match status" value="1"/>
</dbReference>
<dbReference type="GO" id="GO:1990060">
    <property type="term" value="C:maltose transport complex"/>
    <property type="evidence" value="ECO:0007669"/>
    <property type="project" value="TreeGrafter"/>
</dbReference>
<dbReference type="SUPFAM" id="SSF52540">
    <property type="entry name" value="P-loop containing nucleoside triphosphate hydrolases"/>
    <property type="match status" value="1"/>
</dbReference>
<dbReference type="CDD" id="cd03301">
    <property type="entry name" value="ABC_MalK_N"/>
    <property type="match status" value="1"/>
</dbReference>
<evidence type="ECO:0000256" key="3">
    <source>
        <dbReference type="ARBA" id="ARBA00022448"/>
    </source>
</evidence>
<dbReference type="Pfam" id="PF08402">
    <property type="entry name" value="TOBE_2"/>
    <property type="match status" value="1"/>
</dbReference>
<dbReference type="PROSITE" id="PS50893">
    <property type="entry name" value="ABC_TRANSPORTER_2"/>
    <property type="match status" value="1"/>
</dbReference>
<dbReference type="PANTHER" id="PTHR43875">
    <property type="entry name" value="MALTODEXTRIN IMPORT ATP-BINDING PROTEIN MSMX"/>
    <property type="match status" value="1"/>
</dbReference>
<dbReference type="InterPro" id="IPR012340">
    <property type="entry name" value="NA-bd_OB-fold"/>
</dbReference>
<comment type="similarity">
    <text evidence="2">Belongs to the ABC transporter superfamily.</text>
</comment>
<dbReference type="PROSITE" id="PS00211">
    <property type="entry name" value="ABC_TRANSPORTER_1"/>
    <property type="match status" value="1"/>
</dbReference>
<dbReference type="InterPro" id="IPR003593">
    <property type="entry name" value="AAA+_ATPase"/>
</dbReference>
<dbReference type="GO" id="GO:0015423">
    <property type="term" value="F:ABC-type maltose transporter activity"/>
    <property type="evidence" value="ECO:0007669"/>
    <property type="project" value="TreeGrafter"/>
</dbReference>
<dbReference type="SUPFAM" id="SSF50331">
    <property type="entry name" value="MOP-like"/>
    <property type="match status" value="1"/>
</dbReference>
<dbReference type="Gene3D" id="2.40.50.140">
    <property type="entry name" value="Nucleic acid-binding proteins"/>
    <property type="match status" value="1"/>
</dbReference>
<evidence type="ECO:0000313" key="8">
    <source>
        <dbReference type="Proteomes" id="UP000184485"/>
    </source>
</evidence>
<dbReference type="InterPro" id="IPR008995">
    <property type="entry name" value="Mo/tungstate-bd_C_term_dom"/>
</dbReference>
<name>A0A1M4ZLY4_9HYPH</name>
<evidence type="ECO:0000256" key="1">
    <source>
        <dbReference type="ARBA" id="ARBA00004417"/>
    </source>
</evidence>
<dbReference type="InterPro" id="IPR013611">
    <property type="entry name" value="Transp-assoc_OB_typ2"/>
</dbReference>
<dbReference type="InterPro" id="IPR027417">
    <property type="entry name" value="P-loop_NTPase"/>
</dbReference>
<keyword evidence="5 7" id="KW-0067">ATP-binding</keyword>
<dbReference type="PANTHER" id="PTHR43875:SF3">
    <property type="entry name" value="MALTOSE_MALTODEXTRIN IMPORT ATP-BINDING PROTEIN MALK"/>
    <property type="match status" value="1"/>
</dbReference>
<dbReference type="RefSeq" id="WP_073052355.1">
    <property type="nucleotide sequence ID" value="NZ_FQUP01000001.1"/>
</dbReference>
<dbReference type="SMART" id="SM00382">
    <property type="entry name" value="AAA"/>
    <property type="match status" value="1"/>
</dbReference>
<evidence type="ECO:0000313" key="7">
    <source>
        <dbReference type="EMBL" id="SHF19014.1"/>
    </source>
</evidence>
<dbReference type="STRING" id="1122133.SAMN02745157_1858"/>
<dbReference type="InterPro" id="IPR047641">
    <property type="entry name" value="ABC_transpr_MalK/UgpC-like"/>
</dbReference>
<dbReference type="GO" id="GO:0005524">
    <property type="term" value="F:ATP binding"/>
    <property type="evidence" value="ECO:0007669"/>
    <property type="project" value="UniProtKB-KW"/>
</dbReference>
<keyword evidence="3" id="KW-0813">Transport</keyword>
<dbReference type="Gene3D" id="2.40.50.100">
    <property type="match status" value="1"/>
</dbReference>
<sequence>MASVELKSVSKSYGGNPVIRGVDLAIRDGEFIVFVGPSGCGKSTLLRLIAGLVPVTDGEISIGGEPVTDVPASKRGIAFVFQSYALYPHMTVARNIGFALETLGLGRDAVRNKVAEVAKLLKVDHLLARRPRELSGGQRQRVAIGRALVRKPEVFLFDEPLSNLDSDLRMEMRIEIARLHDDIGTTMIYVTHDQAEAMTLADRIVVLNHGVIEQVGSPQELYHTPKSRFVAGFVGSPRMNFSTVAATGIGADWLLSGPGGLRLESHVTGNRSTPATVGVRPEALSIVAPGSGRLDGVLERIEDLGHEHFAYVRLDADNSWVVRLPARPREDRDTKVGLSFRDEDLFLFDESGARLDHAASHERSAAALAQTSGGGIAA</sequence>
<dbReference type="AlphaFoldDB" id="A0A1M4ZLY4"/>
<dbReference type="FunFam" id="3.40.50.300:FF:000042">
    <property type="entry name" value="Maltose/maltodextrin ABC transporter, ATP-binding protein"/>
    <property type="match status" value="1"/>
</dbReference>
<dbReference type="InterPro" id="IPR015855">
    <property type="entry name" value="ABC_transpr_MalK-like"/>
</dbReference>
<evidence type="ECO:0000259" key="6">
    <source>
        <dbReference type="PROSITE" id="PS50893"/>
    </source>
</evidence>
<keyword evidence="4" id="KW-0547">Nucleotide-binding</keyword>
<keyword evidence="8" id="KW-1185">Reference proteome</keyword>